<dbReference type="Proteomes" id="UP000053766">
    <property type="component" value="Unassembled WGS sequence"/>
</dbReference>
<dbReference type="EMBL" id="KN716256">
    <property type="protein sequence ID" value="KJH48766.1"/>
    <property type="molecule type" value="Genomic_DNA"/>
</dbReference>
<evidence type="ECO:0000256" key="1">
    <source>
        <dbReference type="SAM" id="Phobius"/>
    </source>
</evidence>
<feature type="transmembrane region" description="Helical" evidence="1">
    <location>
        <begin position="60"/>
        <end position="86"/>
    </location>
</feature>
<reference evidence="2 3" key="1">
    <citation type="submission" date="2013-11" db="EMBL/GenBank/DDBJ databases">
        <title>Draft genome of the bovine lungworm Dictyocaulus viviparus.</title>
        <authorList>
            <person name="Mitreva M."/>
        </authorList>
    </citation>
    <scope>NUCLEOTIDE SEQUENCE [LARGE SCALE GENOMIC DNA]</scope>
    <source>
        <strain evidence="2 3">HannoverDv2000</strain>
    </source>
</reference>
<keyword evidence="1" id="KW-0812">Transmembrane</keyword>
<sequence length="153" mass="17130">MSHTPGVLSGRPIYWCPDGGGHLPFCPTPSDPDEYVYCCQFFYLGDSFPSCCRFPIYTGLLFALIACSVMLFLCNVAIFILLVLAVKSNERLEKGVTQNVLNSGLTELCGRSNSRRVLWCSDLFPNAGNVFFFVITLLFCNFMPNLLYALFVH</sequence>
<gene>
    <name evidence="2" type="ORF">DICVIV_05091</name>
</gene>
<feature type="transmembrane region" description="Helical" evidence="1">
    <location>
        <begin position="130"/>
        <end position="151"/>
    </location>
</feature>
<reference evidence="3" key="2">
    <citation type="journal article" date="2016" name="Sci. Rep.">
        <title>Dictyocaulus viviparus genome, variome and transcriptome elucidate lungworm biology and support future intervention.</title>
        <authorList>
            <person name="McNulty S.N."/>
            <person name="Strube C."/>
            <person name="Rosa B.A."/>
            <person name="Martin J.C."/>
            <person name="Tyagi R."/>
            <person name="Choi Y.J."/>
            <person name="Wang Q."/>
            <person name="Hallsworth Pepin K."/>
            <person name="Zhang X."/>
            <person name="Ozersky P."/>
            <person name="Wilson R.K."/>
            <person name="Sternberg P.W."/>
            <person name="Gasser R.B."/>
            <person name="Mitreva M."/>
        </authorList>
    </citation>
    <scope>NUCLEOTIDE SEQUENCE [LARGE SCALE GENOMIC DNA]</scope>
    <source>
        <strain evidence="3">HannoverDv2000</strain>
    </source>
</reference>
<evidence type="ECO:0000313" key="2">
    <source>
        <dbReference type="EMBL" id="KJH48766.1"/>
    </source>
</evidence>
<organism evidence="2 3">
    <name type="scientific">Dictyocaulus viviparus</name>
    <name type="common">Bovine lungworm</name>
    <dbReference type="NCBI Taxonomy" id="29172"/>
    <lineage>
        <taxon>Eukaryota</taxon>
        <taxon>Metazoa</taxon>
        <taxon>Ecdysozoa</taxon>
        <taxon>Nematoda</taxon>
        <taxon>Chromadorea</taxon>
        <taxon>Rhabditida</taxon>
        <taxon>Rhabditina</taxon>
        <taxon>Rhabditomorpha</taxon>
        <taxon>Strongyloidea</taxon>
        <taxon>Metastrongylidae</taxon>
        <taxon>Dictyocaulus</taxon>
    </lineage>
</organism>
<protein>
    <submittedName>
        <fullName evidence="2">Uncharacterized protein</fullName>
    </submittedName>
</protein>
<dbReference type="OrthoDB" id="5817941at2759"/>
<proteinExistence type="predicted"/>
<dbReference type="AlphaFoldDB" id="A0A0D8Y2G9"/>
<keyword evidence="3" id="KW-1185">Reference proteome</keyword>
<evidence type="ECO:0000313" key="3">
    <source>
        <dbReference type="Proteomes" id="UP000053766"/>
    </source>
</evidence>
<accession>A0A0D8Y2G9</accession>
<name>A0A0D8Y2G9_DICVI</name>
<keyword evidence="1" id="KW-1133">Transmembrane helix</keyword>
<keyword evidence="1" id="KW-0472">Membrane</keyword>